<evidence type="ECO:0000313" key="4">
    <source>
        <dbReference type="Proteomes" id="UP000593564"/>
    </source>
</evidence>
<keyword evidence="2" id="KW-0472">Membrane</keyword>
<dbReference type="PANTHER" id="PTHR35490">
    <property type="entry name" value="BACTERIOPHAGE N4 ADSORPTION B PROTEIN"/>
    <property type="match status" value="1"/>
</dbReference>
<evidence type="ECO:0000256" key="1">
    <source>
        <dbReference type="SAM" id="MobiDB-lite"/>
    </source>
</evidence>
<keyword evidence="2" id="KW-1133">Transmembrane helix</keyword>
<protein>
    <submittedName>
        <fullName evidence="3">Uncharacterized protein</fullName>
    </submittedName>
</protein>
<dbReference type="Proteomes" id="UP000593564">
    <property type="component" value="Unassembled WGS sequence"/>
</dbReference>
<comment type="caution">
    <text evidence="3">The sequence shown here is derived from an EMBL/GenBank/DDBJ whole genome shotgun (WGS) entry which is preliminary data.</text>
</comment>
<organism evidence="3 4">
    <name type="scientific">Camellia sinensis</name>
    <name type="common">Tea plant</name>
    <name type="synonym">Thea sinensis</name>
    <dbReference type="NCBI Taxonomy" id="4442"/>
    <lineage>
        <taxon>Eukaryota</taxon>
        <taxon>Viridiplantae</taxon>
        <taxon>Streptophyta</taxon>
        <taxon>Embryophyta</taxon>
        <taxon>Tracheophyta</taxon>
        <taxon>Spermatophyta</taxon>
        <taxon>Magnoliopsida</taxon>
        <taxon>eudicotyledons</taxon>
        <taxon>Gunneridae</taxon>
        <taxon>Pentapetalae</taxon>
        <taxon>asterids</taxon>
        <taxon>Ericales</taxon>
        <taxon>Theaceae</taxon>
        <taxon>Camellia</taxon>
    </lineage>
</organism>
<keyword evidence="2" id="KW-0812">Transmembrane</keyword>
<feature type="transmembrane region" description="Helical" evidence="2">
    <location>
        <begin position="359"/>
        <end position="381"/>
    </location>
</feature>
<dbReference type="EMBL" id="JACBKZ010000007">
    <property type="protein sequence ID" value="KAF5946814.1"/>
    <property type="molecule type" value="Genomic_DNA"/>
</dbReference>
<evidence type="ECO:0000256" key="2">
    <source>
        <dbReference type="SAM" id="Phobius"/>
    </source>
</evidence>
<accession>A0A7J7H4M5</accession>
<proteinExistence type="predicted"/>
<sequence>MPTFTTIAWETLFETRPRASYQNLLNSNQQQQFPKSYAVDDENDAKKKKEMERVQTPNHIFITPALYVTPQPTPIPDSSSDPHSPSPYVVNHKRRRGDALTRPVSGFHETPPPQESRDSDSDCEEVTDYVFLGAEIDRNGGSVADDGDGDGDGDDNFFSHCCDSVSVASSNGVTDFGKRAESRSYVSNQGEFFDADEVLSSDGSISNSSSYGPRIESELRALKLSLLEEIERRRTAEYAVAKMYSQWQRLGNLLSQTGLTFPTSPNAISMQFEIDSLEQFCQELLVSRFVAESIGRGEARAEAEIAAEAIYELKDQEISRLRDRLQYYEAANREMSQRNLEAMEVARRQRQRRKSHQRWWIWGCIGMSVTIGASVIAYSYLPQMGKPHMLPSSSDCSDASCITSTGSANSVVI</sequence>
<gene>
    <name evidence="3" type="ORF">HYC85_017042</name>
</gene>
<name>A0A7J7H4M5_CAMSI</name>
<reference evidence="4" key="1">
    <citation type="journal article" date="2020" name="Nat. Commun.">
        <title>Genome assembly of wild tea tree DASZ reveals pedigree and selection history of tea varieties.</title>
        <authorList>
            <person name="Zhang W."/>
            <person name="Zhang Y."/>
            <person name="Qiu H."/>
            <person name="Guo Y."/>
            <person name="Wan H."/>
            <person name="Zhang X."/>
            <person name="Scossa F."/>
            <person name="Alseekh S."/>
            <person name="Zhang Q."/>
            <person name="Wang P."/>
            <person name="Xu L."/>
            <person name="Schmidt M.H."/>
            <person name="Jia X."/>
            <person name="Li D."/>
            <person name="Zhu A."/>
            <person name="Guo F."/>
            <person name="Chen W."/>
            <person name="Ni D."/>
            <person name="Usadel B."/>
            <person name="Fernie A.R."/>
            <person name="Wen W."/>
        </authorList>
    </citation>
    <scope>NUCLEOTIDE SEQUENCE [LARGE SCALE GENOMIC DNA]</scope>
    <source>
        <strain evidence="4">cv. G240</strain>
    </source>
</reference>
<dbReference type="AlphaFoldDB" id="A0A7J7H4M5"/>
<dbReference type="PANTHER" id="PTHR35490:SF3">
    <property type="entry name" value="(WILD MALAYSIAN BANANA) HYPOTHETICAL PROTEIN"/>
    <property type="match status" value="1"/>
</dbReference>
<evidence type="ECO:0000313" key="3">
    <source>
        <dbReference type="EMBL" id="KAF5946814.1"/>
    </source>
</evidence>
<feature type="region of interest" description="Disordered" evidence="1">
    <location>
        <begin position="68"/>
        <end position="123"/>
    </location>
</feature>
<keyword evidence="4" id="KW-1185">Reference proteome</keyword>
<reference evidence="3 4" key="2">
    <citation type="submission" date="2020-07" db="EMBL/GenBank/DDBJ databases">
        <title>Genome assembly of wild tea tree DASZ reveals pedigree and selection history of tea varieties.</title>
        <authorList>
            <person name="Zhang W."/>
        </authorList>
    </citation>
    <scope>NUCLEOTIDE SEQUENCE [LARGE SCALE GENOMIC DNA]</scope>
    <source>
        <strain evidence="4">cv. G240</strain>
        <tissue evidence="3">Leaf</tissue>
    </source>
</reference>
<feature type="compositionally biased region" description="Low complexity" evidence="1">
    <location>
        <begin position="76"/>
        <end position="87"/>
    </location>
</feature>